<dbReference type="Proteomes" id="UP001357452">
    <property type="component" value="Unassembled WGS sequence"/>
</dbReference>
<dbReference type="InterPro" id="IPR017853">
    <property type="entry name" value="GH"/>
</dbReference>
<dbReference type="SUPFAM" id="SSF81296">
    <property type="entry name" value="E set domains"/>
    <property type="match status" value="1"/>
</dbReference>
<comment type="similarity">
    <text evidence="1">Belongs to the glycosyl hydrolase 13 family.</text>
</comment>
<name>A0ABU7RCX2_9BACT</name>
<reference evidence="4 5" key="1">
    <citation type="submission" date="2024-01" db="EMBL/GenBank/DDBJ databases">
        <title>Niabella digestum sp. nov., isolated from waste digestion system.</title>
        <authorList>
            <person name="Zhang L."/>
        </authorList>
    </citation>
    <scope>NUCLEOTIDE SEQUENCE [LARGE SCALE GENOMIC DNA]</scope>
    <source>
        <strain evidence="4 5">A18</strain>
    </source>
</reference>
<accession>A0ABU7RCX2</accession>
<evidence type="ECO:0000259" key="3">
    <source>
        <dbReference type="SMART" id="SM00642"/>
    </source>
</evidence>
<evidence type="ECO:0000313" key="4">
    <source>
        <dbReference type="EMBL" id="MEE6185842.1"/>
    </source>
</evidence>
<feature type="domain" description="Glycosyl hydrolase family 13 catalytic" evidence="3">
    <location>
        <begin position="413"/>
        <end position="762"/>
    </location>
</feature>
<keyword evidence="2" id="KW-0732">Signal</keyword>
<protein>
    <submittedName>
        <fullName evidence="4">Alpha-amylase family glycosyl hydrolase</fullName>
    </submittedName>
</protein>
<dbReference type="InterPro" id="IPR006047">
    <property type="entry name" value="GH13_cat_dom"/>
</dbReference>
<dbReference type="InterPro" id="IPR032522">
    <property type="entry name" value="DUF4961"/>
</dbReference>
<dbReference type="Pfam" id="PF16328">
    <property type="entry name" value="DUF4961"/>
    <property type="match status" value="1"/>
</dbReference>
<dbReference type="GO" id="GO:0016787">
    <property type="term" value="F:hydrolase activity"/>
    <property type="evidence" value="ECO:0007669"/>
    <property type="project" value="UniProtKB-KW"/>
</dbReference>
<dbReference type="InterPro" id="IPR014756">
    <property type="entry name" value="Ig_E-set"/>
</dbReference>
<dbReference type="RefSeq" id="WP_330973250.1">
    <property type="nucleotide sequence ID" value="NZ_JAZGLY010000001.1"/>
</dbReference>
<keyword evidence="5" id="KW-1185">Reference proteome</keyword>
<dbReference type="Gene3D" id="2.60.40.10">
    <property type="entry name" value="Immunoglobulins"/>
    <property type="match status" value="1"/>
</dbReference>
<dbReference type="PANTHER" id="PTHR43002">
    <property type="entry name" value="GLYCOGEN DEBRANCHING ENZYME"/>
    <property type="match status" value="1"/>
</dbReference>
<dbReference type="InterPro" id="IPR013783">
    <property type="entry name" value="Ig-like_fold"/>
</dbReference>
<comment type="caution">
    <text evidence="4">The sequence shown here is derived from an EMBL/GenBank/DDBJ whole genome shotgun (WGS) entry which is preliminary data.</text>
</comment>
<dbReference type="Pfam" id="PF00128">
    <property type="entry name" value="Alpha-amylase"/>
    <property type="match status" value="2"/>
</dbReference>
<dbReference type="Pfam" id="PF02922">
    <property type="entry name" value="CBM_48"/>
    <property type="match status" value="1"/>
</dbReference>
<organism evidence="4 5">
    <name type="scientific">Niabella digestorum</name>
    <dbReference type="NCBI Taxonomy" id="3117701"/>
    <lineage>
        <taxon>Bacteria</taxon>
        <taxon>Pseudomonadati</taxon>
        <taxon>Bacteroidota</taxon>
        <taxon>Chitinophagia</taxon>
        <taxon>Chitinophagales</taxon>
        <taxon>Chitinophagaceae</taxon>
        <taxon>Niabella</taxon>
    </lineage>
</organism>
<sequence length="862" mass="96122">MKRFILPFLLLSLCWACKKNNLTETPPPNPEPPVQIPAQQGMITTDKNFYTSSDAITITYNPAKGNAALNGFTGDVYVHWGVITNASAGAADWKYVKSNSFTTPDAASKMTRNANGTYSITITPQSFFGVPSGEQIRKIAMVFRNADGSIVGRNYDGSDIYLPVYSNGVNVRFIRPELHPTYTLTPVQQTYAIGQQIEVTGIASTSANLRLTLNDKEFATANSSTIITGKATITDIGTQTIKLIANGTVQESFSFTANGTVVTESLPAGAKPNGVTFINNGTSAIFALYAPQKNYVYVLGDFNNWTATASGYMKRTPDGNTWWIQIDGLNPNVEYAYQYWVDGAIRIADPYTEKVLDPEHDPYIPAANYPNPGIYPIGKTTGIVSTIKAQQEKHSWSYPSITKPSKNNLVIYELLLRDFLGANNYQTLRDTLNYLSNLGVNAIELLPINEFEGNSSWGYNPSFYFAPDKYYGSKKSLQAFIDACHEKGIAVILDIVLNHAEGQSPMVQLYWDATNNRPAFNNPWFNPTAPHSALSFGYDFNHESSATRAFVKDVLKFWLDEYKVDGFRFDFTKGFTQKPSNSIDAMSAYDASRIIILKEYNNFIKSIDPNAYVILEHLCADEEEKELAAEGMMLWNNLNYVFNEASMGWLSNSNFSRADYRTHGFTQPDGLITYMESHDEERMMFKNITYGNASENYNIKHLETALKRQELCAAFLFAIPGPKMIWQFGELGYDISINENGRTGEKPILWQYNTQPARVALKNAFTLFINLKKKNSIFSTTDFTHNLAGAIKFIKLRNGNNTVVVVGNFDVVPQVASIDMGSSGTWYDVARNNQALTILDGTYSATLAPGEYHIFSNFILNP</sequence>
<keyword evidence="4" id="KW-0378">Hydrolase</keyword>
<evidence type="ECO:0000313" key="5">
    <source>
        <dbReference type="Proteomes" id="UP001357452"/>
    </source>
</evidence>
<feature type="chain" id="PRO_5045726804" evidence="2">
    <location>
        <begin position="19"/>
        <end position="862"/>
    </location>
</feature>
<dbReference type="SUPFAM" id="SSF51445">
    <property type="entry name" value="(Trans)glycosidases"/>
    <property type="match status" value="1"/>
</dbReference>
<dbReference type="Gene3D" id="3.20.20.80">
    <property type="entry name" value="Glycosidases"/>
    <property type="match status" value="1"/>
</dbReference>
<dbReference type="CDD" id="cd11350">
    <property type="entry name" value="AmyAc_4"/>
    <property type="match status" value="1"/>
</dbReference>
<feature type="signal peptide" evidence="2">
    <location>
        <begin position="1"/>
        <end position="18"/>
    </location>
</feature>
<dbReference type="EMBL" id="JAZGLY010000001">
    <property type="protein sequence ID" value="MEE6185842.1"/>
    <property type="molecule type" value="Genomic_DNA"/>
</dbReference>
<gene>
    <name evidence="4" type="ORF">V2H41_01015</name>
</gene>
<proteinExistence type="inferred from homology"/>
<evidence type="ECO:0000256" key="1">
    <source>
        <dbReference type="ARBA" id="ARBA00008061"/>
    </source>
</evidence>
<dbReference type="InterPro" id="IPR004193">
    <property type="entry name" value="Glyco_hydro_13_N"/>
</dbReference>
<dbReference type="SMART" id="SM00642">
    <property type="entry name" value="Aamy"/>
    <property type="match status" value="1"/>
</dbReference>
<evidence type="ECO:0000256" key="2">
    <source>
        <dbReference type="SAM" id="SignalP"/>
    </source>
</evidence>